<evidence type="ECO:0000313" key="2">
    <source>
        <dbReference type="EMBL" id="KAK9278477.1"/>
    </source>
</evidence>
<protein>
    <submittedName>
        <fullName evidence="2">Uncharacterized protein</fullName>
    </submittedName>
</protein>
<sequence>MVASELSIDDTIDVDDFVDQIPSHTDVPQSGDQRRWSESCPADGQLLVEGDTSDNASMEVLRLTIVPLFSGKNQRRKWRQLKFNRHSKDTW</sequence>
<reference evidence="2 3" key="1">
    <citation type="journal article" date="2024" name="Plant J.">
        <title>Genome sequences and population genomics reveal climatic adaptation and genomic divergence between two closely related sweetgum species.</title>
        <authorList>
            <person name="Xu W.Q."/>
            <person name="Ren C.Q."/>
            <person name="Zhang X.Y."/>
            <person name="Comes H.P."/>
            <person name="Liu X.H."/>
            <person name="Li Y.G."/>
            <person name="Kettle C.J."/>
            <person name="Jalonen R."/>
            <person name="Gaisberger H."/>
            <person name="Ma Y.Z."/>
            <person name="Qiu Y.X."/>
        </authorList>
    </citation>
    <scope>NUCLEOTIDE SEQUENCE [LARGE SCALE GENOMIC DNA]</scope>
    <source>
        <strain evidence="2">Hangzhou</strain>
    </source>
</reference>
<feature type="compositionally biased region" description="Polar residues" evidence="1">
    <location>
        <begin position="22"/>
        <end position="31"/>
    </location>
</feature>
<dbReference type="AlphaFoldDB" id="A0AAP0RJT2"/>
<comment type="caution">
    <text evidence="2">The sequence shown here is derived from an EMBL/GenBank/DDBJ whole genome shotgun (WGS) entry which is preliminary data.</text>
</comment>
<feature type="region of interest" description="Disordered" evidence="1">
    <location>
        <begin position="19"/>
        <end position="38"/>
    </location>
</feature>
<gene>
    <name evidence="2" type="ORF">L1049_028043</name>
</gene>
<dbReference type="EMBL" id="JBBPBK010000009">
    <property type="protein sequence ID" value="KAK9278477.1"/>
    <property type="molecule type" value="Genomic_DNA"/>
</dbReference>
<evidence type="ECO:0000313" key="3">
    <source>
        <dbReference type="Proteomes" id="UP001415857"/>
    </source>
</evidence>
<name>A0AAP0RJT2_LIQFO</name>
<proteinExistence type="predicted"/>
<dbReference type="Proteomes" id="UP001415857">
    <property type="component" value="Unassembled WGS sequence"/>
</dbReference>
<organism evidence="2 3">
    <name type="scientific">Liquidambar formosana</name>
    <name type="common">Formosan gum</name>
    <dbReference type="NCBI Taxonomy" id="63359"/>
    <lineage>
        <taxon>Eukaryota</taxon>
        <taxon>Viridiplantae</taxon>
        <taxon>Streptophyta</taxon>
        <taxon>Embryophyta</taxon>
        <taxon>Tracheophyta</taxon>
        <taxon>Spermatophyta</taxon>
        <taxon>Magnoliopsida</taxon>
        <taxon>eudicotyledons</taxon>
        <taxon>Gunneridae</taxon>
        <taxon>Pentapetalae</taxon>
        <taxon>Saxifragales</taxon>
        <taxon>Altingiaceae</taxon>
        <taxon>Liquidambar</taxon>
    </lineage>
</organism>
<keyword evidence="3" id="KW-1185">Reference proteome</keyword>
<accession>A0AAP0RJT2</accession>
<evidence type="ECO:0000256" key="1">
    <source>
        <dbReference type="SAM" id="MobiDB-lite"/>
    </source>
</evidence>